<evidence type="ECO:0008006" key="4">
    <source>
        <dbReference type="Google" id="ProtNLM"/>
    </source>
</evidence>
<dbReference type="EMBL" id="JACFYJ010000077">
    <property type="protein sequence ID" value="MEI6001547.1"/>
    <property type="molecule type" value="Genomic_DNA"/>
</dbReference>
<feature type="chain" id="PRO_5045295887" description="Secreted protein" evidence="1">
    <location>
        <begin position="25"/>
        <end position="117"/>
    </location>
</feature>
<feature type="signal peptide" evidence="1">
    <location>
        <begin position="1"/>
        <end position="24"/>
    </location>
</feature>
<comment type="caution">
    <text evidence="2">The sequence shown here is derived from an EMBL/GenBank/DDBJ whole genome shotgun (WGS) entry which is preliminary data.</text>
</comment>
<evidence type="ECO:0000256" key="1">
    <source>
        <dbReference type="SAM" id="SignalP"/>
    </source>
</evidence>
<name>A0ABU8J0U3_9BURK</name>
<dbReference type="Proteomes" id="UP001386437">
    <property type="component" value="Unassembled WGS sequence"/>
</dbReference>
<reference evidence="2 3" key="1">
    <citation type="journal article" date="2022" name="Arch. Microbiol.">
        <title>Paraburkholderia bengalensis sp. nov. isolated from roots of Oryza sativa, IR64.</title>
        <authorList>
            <person name="Nag P."/>
            <person name="Mondal N."/>
            <person name="Sarkar J."/>
            <person name="Das S."/>
        </authorList>
    </citation>
    <scope>NUCLEOTIDE SEQUENCE [LARGE SCALE GENOMIC DNA]</scope>
    <source>
        <strain evidence="2 3">IR64_4_BI</strain>
    </source>
</reference>
<keyword evidence="1" id="KW-0732">Signal</keyword>
<gene>
    <name evidence="2" type="ORF">H3V53_31625</name>
</gene>
<protein>
    <recommendedName>
        <fullName evidence="4">Secreted protein</fullName>
    </recommendedName>
</protein>
<proteinExistence type="predicted"/>
<accession>A0ABU8J0U3</accession>
<evidence type="ECO:0000313" key="3">
    <source>
        <dbReference type="Proteomes" id="UP001386437"/>
    </source>
</evidence>
<keyword evidence="3" id="KW-1185">Reference proteome</keyword>
<sequence length="117" mass="11903">MNLTTALLTGAALTGALVSMGAYAQHIRIQSGTYGGNCGAAAGNATRDLASHCDEHATCRYIVHAKYAAAQRASCARDFVAQWSCDRGESHLATLSGEAGNGSTLVLTCVPSTGAGK</sequence>
<evidence type="ECO:0000313" key="2">
    <source>
        <dbReference type="EMBL" id="MEI6001547.1"/>
    </source>
</evidence>
<organism evidence="2 3">
    <name type="scientific">Paraburkholderia bengalensis</name>
    <dbReference type="NCBI Taxonomy" id="2747562"/>
    <lineage>
        <taxon>Bacteria</taxon>
        <taxon>Pseudomonadati</taxon>
        <taxon>Pseudomonadota</taxon>
        <taxon>Betaproteobacteria</taxon>
        <taxon>Burkholderiales</taxon>
        <taxon>Burkholderiaceae</taxon>
        <taxon>Paraburkholderia</taxon>
    </lineage>
</organism>